<reference evidence="1" key="1">
    <citation type="submission" date="2018-05" db="EMBL/GenBank/DDBJ databases">
        <authorList>
            <person name="Lanie J.A."/>
            <person name="Ng W.-L."/>
            <person name="Kazmierczak K.M."/>
            <person name="Andrzejewski T.M."/>
            <person name="Davidsen T.M."/>
            <person name="Wayne K.J."/>
            <person name="Tettelin H."/>
            <person name="Glass J.I."/>
            <person name="Rusch D."/>
            <person name="Podicherti R."/>
            <person name="Tsui H.-C.T."/>
            <person name="Winkler M.E."/>
        </authorList>
    </citation>
    <scope>NUCLEOTIDE SEQUENCE</scope>
</reference>
<name>A0A382KQL6_9ZZZZ</name>
<dbReference type="EMBL" id="UINC01082267">
    <property type="protein sequence ID" value="SVC26878.1"/>
    <property type="molecule type" value="Genomic_DNA"/>
</dbReference>
<organism evidence="1">
    <name type="scientific">marine metagenome</name>
    <dbReference type="NCBI Taxonomy" id="408172"/>
    <lineage>
        <taxon>unclassified sequences</taxon>
        <taxon>metagenomes</taxon>
        <taxon>ecological metagenomes</taxon>
    </lineage>
</organism>
<feature type="non-terminal residue" evidence="1">
    <location>
        <position position="49"/>
    </location>
</feature>
<accession>A0A382KQL6</accession>
<gene>
    <name evidence="1" type="ORF">METZ01_LOCUS279732</name>
</gene>
<evidence type="ECO:0000313" key="1">
    <source>
        <dbReference type="EMBL" id="SVC26878.1"/>
    </source>
</evidence>
<proteinExistence type="predicted"/>
<protein>
    <submittedName>
        <fullName evidence="1">Uncharacterized protein</fullName>
    </submittedName>
</protein>
<dbReference type="AlphaFoldDB" id="A0A382KQL6"/>
<sequence length="49" mass="5487">MGCCQCQGIETMFDKKTAERELKRYLKKGPTKTTGMLLDAIHKEGVQGL</sequence>